<dbReference type="SUPFAM" id="SSF52540">
    <property type="entry name" value="P-loop containing nucleoside triphosphate hydrolases"/>
    <property type="match status" value="1"/>
</dbReference>
<dbReference type="InterPro" id="IPR014001">
    <property type="entry name" value="Helicase_ATP-bd"/>
</dbReference>
<dbReference type="PROSITE" id="PS51192">
    <property type="entry name" value="HELICASE_ATP_BIND_1"/>
    <property type="match status" value="1"/>
</dbReference>
<dbReference type="GO" id="GO:0016787">
    <property type="term" value="F:hydrolase activity"/>
    <property type="evidence" value="ECO:0007669"/>
    <property type="project" value="UniProtKB-KW"/>
</dbReference>
<keyword evidence="1" id="KW-0547">Nucleotide-binding</keyword>
<keyword evidence="7" id="KW-0234">DNA repair</keyword>
<name>A0A2M8ET73_9BACT</name>
<dbReference type="PROSITE" id="PS51194">
    <property type="entry name" value="HELICASE_CTER"/>
    <property type="match status" value="1"/>
</dbReference>
<evidence type="ECO:0000313" key="11">
    <source>
        <dbReference type="Proteomes" id="UP000229816"/>
    </source>
</evidence>
<evidence type="ECO:0000256" key="6">
    <source>
        <dbReference type="ARBA" id="ARBA00023125"/>
    </source>
</evidence>
<evidence type="ECO:0000256" key="3">
    <source>
        <dbReference type="ARBA" id="ARBA00022801"/>
    </source>
</evidence>
<organism evidence="10 11">
    <name type="scientific">Candidatus Shapirobacteria bacterium CG_4_9_14_0_2_um_filter_39_11</name>
    <dbReference type="NCBI Taxonomy" id="1974478"/>
    <lineage>
        <taxon>Bacteria</taxon>
        <taxon>Candidatus Shapironibacteriota</taxon>
    </lineage>
</organism>
<dbReference type="Pfam" id="PF00270">
    <property type="entry name" value="DEAD"/>
    <property type="match status" value="1"/>
</dbReference>
<evidence type="ECO:0000256" key="1">
    <source>
        <dbReference type="ARBA" id="ARBA00022741"/>
    </source>
</evidence>
<protein>
    <submittedName>
        <fullName evidence="10">DNA helicase RecG</fullName>
    </submittedName>
</protein>
<evidence type="ECO:0000256" key="4">
    <source>
        <dbReference type="ARBA" id="ARBA00022806"/>
    </source>
</evidence>
<keyword evidence="4 10" id="KW-0347">Helicase</keyword>
<keyword evidence="2" id="KW-0227">DNA damage</keyword>
<keyword evidence="3" id="KW-0378">Hydrolase</keyword>
<sequence>GTHALIFKRARFKKLGLVIIDEQHRFGVEQRGKLIRKGRAPHILTMTATPIPRTIALTLYGDLDLSLIDEMPPGRQKVKTWVVPPQKREPAYQWIRKQVKDEDGQCFIICPLIEESETLQTVKAATTEYERLKKQIFPDFKLGLLHGKMKSKEKEEVISQFRLGKLDILVSTPVVEVGIDIPQATIMMIEGAERFGLAQLHQLRGRVGRGMKESYCLLFTETPEGKPLQRLKALERTYLGIELAELDLKMRGPGEIYGVAQSGFFELKIASFSDLPLIQKTKRAAQDIAPRLNQYPLLQAKLKQDTIKAIEPN</sequence>
<dbReference type="InterPro" id="IPR047112">
    <property type="entry name" value="RecG/Mfd"/>
</dbReference>
<dbReference type="GO" id="GO:0003677">
    <property type="term" value="F:DNA binding"/>
    <property type="evidence" value="ECO:0007669"/>
    <property type="project" value="UniProtKB-KW"/>
</dbReference>
<dbReference type="GO" id="GO:0006281">
    <property type="term" value="P:DNA repair"/>
    <property type="evidence" value="ECO:0007669"/>
    <property type="project" value="UniProtKB-KW"/>
</dbReference>
<feature type="domain" description="Helicase ATP-binding" evidence="8">
    <location>
        <begin position="1"/>
        <end position="68"/>
    </location>
</feature>
<dbReference type="Proteomes" id="UP000229816">
    <property type="component" value="Unassembled WGS sequence"/>
</dbReference>
<dbReference type="InterPro" id="IPR001650">
    <property type="entry name" value="Helicase_C-like"/>
</dbReference>
<evidence type="ECO:0000256" key="5">
    <source>
        <dbReference type="ARBA" id="ARBA00022840"/>
    </source>
</evidence>
<keyword evidence="6" id="KW-0238">DNA-binding</keyword>
<feature type="non-terminal residue" evidence="10">
    <location>
        <position position="1"/>
    </location>
</feature>
<evidence type="ECO:0000256" key="7">
    <source>
        <dbReference type="ARBA" id="ARBA00023204"/>
    </source>
</evidence>
<dbReference type="Gene3D" id="3.40.50.300">
    <property type="entry name" value="P-loop containing nucleotide triphosphate hydrolases"/>
    <property type="match status" value="2"/>
</dbReference>
<comment type="caution">
    <text evidence="10">The sequence shown here is derived from an EMBL/GenBank/DDBJ whole genome shotgun (WGS) entry which is preliminary data.</text>
</comment>
<proteinExistence type="predicted"/>
<keyword evidence="5" id="KW-0067">ATP-binding</keyword>
<evidence type="ECO:0000256" key="2">
    <source>
        <dbReference type="ARBA" id="ARBA00022763"/>
    </source>
</evidence>
<dbReference type="PANTHER" id="PTHR47964">
    <property type="entry name" value="ATP-DEPENDENT DNA HELICASE HOMOLOG RECG, CHLOROPLASTIC"/>
    <property type="match status" value="1"/>
</dbReference>
<dbReference type="SMART" id="SM00490">
    <property type="entry name" value="HELICc"/>
    <property type="match status" value="1"/>
</dbReference>
<dbReference type="EMBL" id="PFSF01000016">
    <property type="protein sequence ID" value="PJC28321.1"/>
    <property type="molecule type" value="Genomic_DNA"/>
</dbReference>
<dbReference type="Pfam" id="PF19833">
    <property type="entry name" value="RecG_dom3_C"/>
    <property type="match status" value="1"/>
</dbReference>
<dbReference type="InterPro" id="IPR011545">
    <property type="entry name" value="DEAD/DEAH_box_helicase_dom"/>
</dbReference>
<evidence type="ECO:0000259" key="9">
    <source>
        <dbReference type="PROSITE" id="PS51194"/>
    </source>
</evidence>
<reference evidence="11" key="1">
    <citation type="submission" date="2017-09" db="EMBL/GenBank/DDBJ databases">
        <title>Depth-based differentiation of microbial function through sediment-hosted aquifers and enrichment of novel symbionts in the deep terrestrial subsurface.</title>
        <authorList>
            <person name="Probst A.J."/>
            <person name="Ladd B."/>
            <person name="Jarett J.K."/>
            <person name="Geller-Mcgrath D.E."/>
            <person name="Sieber C.M.K."/>
            <person name="Emerson J.B."/>
            <person name="Anantharaman K."/>
            <person name="Thomas B.C."/>
            <person name="Malmstrom R."/>
            <person name="Stieglmeier M."/>
            <person name="Klingl A."/>
            <person name="Woyke T."/>
            <person name="Ryan C.M."/>
            <person name="Banfield J.F."/>
        </authorList>
    </citation>
    <scope>NUCLEOTIDE SEQUENCE [LARGE SCALE GENOMIC DNA]</scope>
</reference>
<dbReference type="GO" id="GO:0005524">
    <property type="term" value="F:ATP binding"/>
    <property type="evidence" value="ECO:0007669"/>
    <property type="project" value="UniProtKB-KW"/>
</dbReference>
<dbReference type="AlphaFoldDB" id="A0A2M8ET73"/>
<dbReference type="InterPro" id="IPR045562">
    <property type="entry name" value="RecG_dom3_C"/>
</dbReference>
<evidence type="ECO:0000259" key="8">
    <source>
        <dbReference type="PROSITE" id="PS51192"/>
    </source>
</evidence>
<dbReference type="PANTHER" id="PTHR47964:SF1">
    <property type="entry name" value="ATP-DEPENDENT DNA HELICASE HOMOLOG RECG, CHLOROPLASTIC"/>
    <property type="match status" value="1"/>
</dbReference>
<accession>A0A2M8ET73</accession>
<dbReference type="Pfam" id="PF00271">
    <property type="entry name" value="Helicase_C"/>
    <property type="match status" value="1"/>
</dbReference>
<dbReference type="GO" id="GO:0003678">
    <property type="term" value="F:DNA helicase activity"/>
    <property type="evidence" value="ECO:0007669"/>
    <property type="project" value="TreeGrafter"/>
</dbReference>
<feature type="domain" description="Helicase C-terminal" evidence="9">
    <location>
        <begin position="87"/>
        <end position="249"/>
    </location>
</feature>
<gene>
    <name evidence="10" type="ORF">CO054_00795</name>
</gene>
<evidence type="ECO:0000313" key="10">
    <source>
        <dbReference type="EMBL" id="PJC28321.1"/>
    </source>
</evidence>
<dbReference type="InterPro" id="IPR027417">
    <property type="entry name" value="P-loop_NTPase"/>
</dbReference>